<dbReference type="InterPro" id="IPR004839">
    <property type="entry name" value="Aminotransferase_I/II_large"/>
</dbReference>
<dbReference type="Proteomes" id="UP000580568">
    <property type="component" value="Unassembled WGS sequence"/>
</dbReference>
<dbReference type="RefSeq" id="WP_183278272.1">
    <property type="nucleotide sequence ID" value="NZ_BLZR01000001.1"/>
</dbReference>
<keyword evidence="7" id="KW-0032">Aminotransferase</keyword>
<dbReference type="PANTHER" id="PTHR46577">
    <property type="entry name" value="HTH-TYPE TRANSCRIPTIONAL REGULATORY PROTEIN GABR"/>
    <property type="match status" value="1"/>
</dbReference>
<dbReference type="InterPro" id="IPR036388">
    <property type="entry name" value="WH-like_DNA-bd_sf"/>
</dbReference>
<dbReference type="EMBL" id="BLZR01000001">
    <property type="protein sequence ID" value="GFP76866.1"/>
    <property type="molecule type" value="Genomic_DNA"/>
</dbReference>
<keyword evidence="5" id="KW-0804">Transcription</keyword>
<accession>A0A6V8SJD8</accession>
<evidence type="ECO:0000256" key="4">
    <source>
        <dbReference type="ARBA" id="ARBA00023125"/>
    </source>
</evidence>
<dbReference type="SUPFAM" id="SSF46785">
    <property type="entry name" value="Winged helix' DNA-binding domain"/>
    <property type="match status" value="1"/>
</dbReference>
<dbReference type="InterPro" id="IPR015422">
    <property type="entry name" value="PyrdxlP-dep_Trfase_small"/>
</dbReference>
<dbReference type="SMART" id="SM00345">
    <property type="entry name" value="HTH_GNTR"/>
    <property type="match status" value="1"/>
</dbReference>
<reference evidence="7 8" key="1">
    <citation type="submission" date="2020-07" db="EMBL/GenBank/DDBJ databases">
        <title>A new beta-1,3-glucan-decomposing anaerobic bacterium isolated from anoxic soil subjected to biological soil disinfestation.</title>
        <authorList>
            <person name="Ueki A."/>
            <person name="Tonouchi A."/>
        </authorList>
    </citation>
    <scope>NUCLEOTIDE SEQUENCE [LARGE SCALE GENOMIC DNA]</scope>
    <source>
        <strain evidence="7 8">TW1</strain>
    </source>
</reference>
<dbReference type="InterPro" id="IPR036390">
    <property type="entry name" value="WH_DNA-bd_sf"/>
</dbReference>
<keyword evidence="4" id="KW-0238">DNA-binding</keyword>
<evidence type="ECO:0000259" key="6">
    <source>
        <dbReference type="PROSITE" id="PS50949"/>
    </source>
</evidence>
<evidence type="ECO:0000256" key="2">
    <source>
        <dbReference type="ARBA" id="ARBA00022898"/>
    </source>
</evidence>
<dbReference type="SUPFAM" id="SSF53383">
    <property type="entry name" value="PLP-dependent transferases"/>
    <property type="match status" value="1"/>
</dbReference>
<keyword evidence="3" id="KW-0805">Transcription regulation</keyword>
<comment type="similarity">
    <text evidence="1">In the C-terminal section; belongs to the class-I pyridoxal-phosphate-dependent aminotransferase family.</text>
</comment>
<dbReference type="InterPro" id="IPR015424">
    <property type="entry name" value="PyrdxlP-dep_Trfase"/>
</dbReference>
<dbReference type="GO" id="GO:0008483">
    <property type="term" value="F:transaminase activity"/>
    <property type="evidence" value="ECO:0007669"/>
    <property type="project" value="UniProtKB-KW"/>
</dbReference>
<dbReference type="Gene3D" id="3.40.640.10">
    <property type="entry name" value="Type I PLP-dependent aspartate aminotransferase-like (Major domain)"/>
    <property type="match status" value="1"/>
</dbReference>
<dbReference type="GO" id="GO:0003700">
    <property type="term" value="F:DNA-binding transcription factor activity"/>
    <property type="evidence" value="ECO:0007669"/>
    <property type="project" value="InterPro"/>
</dbReference>
<evidence type="ECO:0000256" key="3">
    <source>
        <dbReference type="ARBA" id="ARBA00023015"/>
    </source>
</evidence>
<feature type="domain" description="HTH gntR-type" evidence="6">
    <location>
        <begin position="12"/>
        <end position="80"/>
    </location>
</feature>
<proteinExistence type="inferred from homology"/>
<evidence type="ECO:0000256" key="1">
    <source>
        <dbReference type="ARBA" id="ARBA00005384"/>
    </source>
</evidence>
<dbReference type="AlphaFoldDB" id="A0A6V8SJD8"/>
<dbReference type="InterPro" id="IPR015421">
    <property type="entry name" value="PyrdxlP-dep_Trfase_major"/>
</dbReference>
<evidence type="ECO:0000256" key="5">
    <source>
        <dbReference type="ARBA" id="ARBA00023163"/>
    </source>
</evidence>
<evidence type="ECO:0000313" key="8">
    <source>
        <dbReference type="Proteomes" id="UP000580568"/>
    </source>
</evidence>
<dbReference type="CDD" id="cd07377">
    <property type="entry name" value="WHTH_GntR"/>
    <property type="match status" value="1"/>
</dbReference>
<dbReference type="Gene3D" id="1.10.10.10">
    <property type="entry name" value="Winged helix-like DNA-binding domain superfamily/Winged helix DNA-binding domain"/>
    <property type="match status" value="1"/>
</dbReference>
<comment type="caution">
    <text evidence="7">The sequence shown here is derived from an EMBL/GenBank/DDBJ whole genome shotgun (WGS) entry which is preliminary data.</text>
</comment>
<dbReference type="InterPro" id="IPR000524">
    <property type="entry name" value="Tscrpt_reg_HTH_GntR"/>
</dbReference>
<dbReference type="Pfam" id="PF00155">
    <property type="entry name" value="Aminotran_1_2"/>
    <property type="match status" value="1"/>
</dbReference>
<keyword evidence="2" id="KW-0663">Pyridoxal phosphate</keyword>
<protein>
    <submittedName>
        <fullName evidence="7">LL-diaminopimelate aminotransferase</fullName>
    </submittedName>
</protein>
<sequence length="478" mass="55560">MDKYRLKFNDEFNKYIQLYAHIKSLIDKNQIEDGEKLPSIRELADFLKLNKVTIINAYKKLQAEGYANQKIGSGTYAKRRDSIRGFKKSYSITFKRLSSGRLSDVIDFTGETTSADFFPVADLKAVLNDVLDRDGAEALIYQDVLGYEKLRERINEKFWDNKLDFDDILIVSGAQQGIDIVSKALINVNDNIIVEKPTYSGALSVFKSRKANIFEVPIEKDGVDLEALKKILKKNKIKCFYFMSYFQNPSTVSYSNYKKEELLKLAEEHDFYIIEDDYLSELIYDESTKYSSMKSYDKNDRVIYIKSFSKIFLPGIRIGYLVCPRIFKDSVQNSKVNTDISTSSLMQRALEMYMEREYWIEHIKLLNVKYKERYDFMKTEIQNKLNESVEFNPPGGGLHFYLKLSDRIQINSIELFYKLREKGVLITPGVMFYKHSNEGERYFKIGFSQTDCDKIRKGIDIISSVLSEEAKVYGVPNN</sequence>
<dbReference type="GO" id="GO:0030170">
    <property type="term" value="F:pyridoxal phosphate binding"/>
    <property type="evidence" value="ECO:0007669"/>
    <property type="project" value="InterPro"/>
</dbReference>
<evidence type="ECO:0000313" key="7">
    <source>
        <dbReference type="EMBL" id="GFP76866.1"/>
    </source>
</evidence>
<dbReference type="CDD" id="cd00609">
    <property type="entry name" value="AAT_like"/>
    <property type="match status" value="1"/>
</dbReference>
<dbReference type="Pfam" id="PF00392">
    <property type="entry name" value="GntR"/>
    <property type="match status" value="1"/>
</dbReference>
<dbReference type="Gene3D" id="3.90.1150.10">
    <property type="entry name" value="Aspartate Aminotransferase, domain 1"/>
    <property type="match status" value="1"/>
</dbReference>
<dbReference type="InterPro" id="IPR051446">
    <property type="entry name" value="HTH_trans_reg/aminotransferase"/>
</dbReference>
<keyword evidence="8" id="KW-1185">Reference proteome</keyword>
<dbReference type="PROSITE" id="PS50949">
    <property type="entry name" value="HTH_GNTR"/>
    <property type="match status" value="1"/>
</dbReference>
<keyword evidence="7" id="KW-0808">Transferase</keyword>
<name>A0A6V8SJD8_9CLOT</name>
<dbReference type="GO" id="GO:0003677">
    <property type="term" value="F:DNA binding"/>
    <property type="evidence" value="ECO:0007669"/>
    <property type="project" value="UniProtKB-KW"/>
</dbReference>
<dbReference type="PANTHER" id="PTHR46577:SF1">
    <property type="entry name" value="HTH-TYPE TRANSCRIPTIONAL REGULATORY PROTEIN GABR"/>
    <property type="match status" value="1"/>
</dbReference>
<gene>
    <name evidence="7" type="ORF">bsdtw1_02976</name>
</gene>
<organism evidence="7 8">
    <name type="scientific">Clostridium fungisolvens</name>
    <dbReference type="NCBI Taxonomy" id="1604897"/>
    <lineage>
        <taxon>Bacteria</taxon>
        <taxon>Bacillati</taxon>
        <taxon>Bacillota</taxon>
        <taxon>Clostridia</taxon>
        <taxon>Eubacteriales</taxon>
        <taxon>Clostridiaceae</taxon>
        <taxon>Clostridium</taxon>
    </lineage>
</organism>